<proteinExistence type="predicted"/>
<reference evidence="1 2" key="1">
    <citation type="submission" date="2020-07" db="EMBL/GenBank/DDBJ databases">
        <title>Huge and variable diversity of episymbiotic CPR bacteria and DPANN archaea in groundwater ecosystems.</title>
        <authorList>
            <person name="He C.Y."/>
            <person name="Keren R."/>
            <person name="Whittaker M."/>
            <person name="Farag I.F."/>
            <person name="Doudna J."/>
            <person name="Cate J.H.D."/>
            <person name="Banfield J.F."/>
        </authorList>
    </citation>
    <scope>NUCLEOTIDE SEQUENCE [LARGE SCALE GENOMIC DNA]</scope>
    <source>
        <strain evidence="1">NC_groundwater_70_Ag_B-0.1um_54_66</strain>
    </source>
</reference>
<name>A0A7T5UHG2_9BACT</name>
<organism evidence="1 2">
    <name type="scientific">Micavibrio aeruginosavorus</name>
    <dbReference type="NCBI Taxonomy" id="349221"/>
    <lineage>
        <taxon>Bacteria</taxon>
        <taxon>Pseudomonadati</taxon>
        <taxon>Bdellovibrionota</taxon>
        <taxon>Bdellovibrionia</taxon>
        <taxon>Bdellovibrionales</taxon>
        <taxon>Pseudobdellovibrionaceae</taxon>
        <taxon>Micavibrio</taxon>
    </lineage>
</organism>
<dbReference type="AlphaFoldDB" id="A0A7T5UHG2"/>
<evidence type="ECO:0000313" key="2">
    <source>
        <dbReference type="Proteomes" id="UP000595362"/>
    </source>
</evidence>
<dbReference type="Proteomes" id="UP000595362">
    <property type="component" value="Chromosome"/>
</dbReference>
<protein>
    <submittedName>
        <fullName evidence="1">Uncharacterized protein</fullName>
    </submittedName>
</protein>
<evidence type="ECO:0000313" key="1">
    <source>
        <dbReference type="EMBL" id="QQG36400.1"/>
    </source>
</evidence>
<accession>A0A7T5UHG2</accession>
<dbReference type="EMBL" id="CP066681">
    <property type="protein sequence ID" value="QQG36400.1"/>
    <property type="molecule type" value="Genomic_DNA"/>
</dbReference>
<gene>
    <name evidence="1" type="ORF">HYS17_00995</name>
</gene>
<sequence length="134" mass="14771">MAFSLAWPESAWPFEITSETESYSHGGVVAAAAMRLDPSISDPCLYLLKPLREQESFMAADRRYREASGSAMAVGLVLGVRFALGPQERAGARSHARPVAAFHVWEPHQVQSPARAIADYRACRNQRTLQALID</sequence>